<dbReference type="SUPFAM" id="SSF51556">
    <property type="entry name" value="Metallo-dependent hydrolases"/>
    <property type="match status" value="1"/>
</dbReference>
<dbReference type="NCBIfam" id="TIGR02033">
    <property type="entry name" value="D-hydantoinase"/>
    <property type="match status" value="1"/>
</dbReference>
<dbReference type="GO" id="GO:0016812">
    <property type="term" value="F:hydrolase activity, acting on carbon-nitrogen (but not peptide) bonds, in cyclic amides"/>
    <property type="evidence" value="ECO:0007669"/>
    <property type="project" value="TreeGrafter"/>
</dbReference>
<reference evidence="8 9" key="1">
    <citation type="submission" date="2017-01" db="EMBL/GenBank/DDBJ databases">
        <title>Genome Analysis of Deinococcus marmoris KOPRI26562.</title>
        <authorList>
            <person name="Kim J.H."/>
            <person name="Oh H.-M."/>
        </authorList>
    </citation>
    <scope>NUCLEOTIDE SEQUENCE [LARGE SCALE GENOMIC DNA]</scope>
    <source>
        <strain evidence="8 9">KOPRI26562</strain>
    </source>
</reference>
<dbReference type="GO" id="GO:0005829">
    <property type="term" value="C:cytosol"/>
    <property type="evidence" value="ECO:0007669"/>
    <property type="project" value="TreeGrafter"/>
</dbReference>
<feature type="compositionally biased region" description="Low complexity" evidence="6">
    <location>
        <begin position="450"/>
        <end position="460"/>
    </location>
</feature>
<dbReference type="InterPro" id="IPR006680">
    <property type="entry name" value="Amidohydro-rel"/>
</dbReference>
<comment type="PTM">
    <text evidence="5">Carbamylation allows a single lysine to coordinate two divalent metal cations.</text>
</comment>
<evidence type="ECO:0000256" key="1">
    <source>
        <dbReference type="ARBA" id="ARBA00001947"/>
    </source>
</evidence>
<dbReference type="InterPro" id="IPR011778">
    <property type="entry name" value="Hydantoinase/dihydroPyrase"/>
</dbReference>
<dbReference type="Gene3D" id="2.30.40.10">
    <property type="entry name" value="Urease, subunit C, domain 1"/>
    <property type="match status" value="1"/>
</dbReference>
<dbReference type="STRING" id="249408.BOO71_0004345"/>
<proteinExistence type="inferred from homology"/>
<dbReference type="Gene3D" id="3.20.20.140">
    <property type="entry name" value="Metal-dependent hydrolases"/>
    <property type="match status" value="1"/>
</dbReference>
<dbReference type="eggNOG" id="COG0044">
    <property type="taxonomic scope" value="Bacteria"/>
</dbReference>
<dbReference type="PANTHER" id="PTHR11647">
    <property type="entry name" value="HYDRANTOINASE/DIHYDROPYRIMIDINASE FAMILY MEMBER"/>
    <property type="match status" value="1"/>
</dbReference>
<dbReference type="InterPro" id="IPR050378">
    <property type="entry name" value="Metallo-dep_Hydrolases_sf"/>
</dbReference>
<comment type="similarity">
    <text evidence="2">Belongs to the metallo-dependent hydrolases superfamily. Hydantoinase/dihydropyrimidinase family.</text>
</comment>
<evidence type="ECO:0000259" key="7">
    <source>
        <dbReference type="Pfam" id="PF01979"/>
    </source>
</evidence>
<keyword evidence="9" id="KW-1185">Reference proteome</keyword>
<dbReference type="Proteomes" id="UP000186607">
    <property type="component" value="Unassembled WGS sequence"/>
</dbReference>
<dbReference type="OrthoDB" id="9765462at2"/>
<gene>
    <name evidence="8" type="ORF">BOO71_0004345</name>
</gene>
<organism evidence="8 9">
    <name type="scientific">Deinococcus marmoris</name>
    <dbReference type="NCBI Taxonomy" id="249408"/>
    <lineage>
        <taxon>Bacteria</taxon>
        <taxon>Thermotogati</taxon>
        <taxon>Deinococcota</taxon>
        <taxon>Deinococci</taxon>
        <taxon>Deinococcales</taxon>
        <taxon>Deinococcaceae</taxon>
        <taxon>Deinococcus</taxon>
    </lineage>
</organism>
<feature type="compositionally biased region" description="Polar residues" evidence="6">
    <location>
        <begin position="461"/>
        <end position="473"/>
    </location>
</feature>
<evidence type="ECO:0000256" key="6">
    <source>
        <dbReference type="SAM" id="MobiDB-lite"/>
    </source>
</evidence>
<dbReference type="InterPro" id="IPR011059">
    <property type="entry name" value="Metal-dep_hydrolase_composite"/>
</dbReference>
<dbReference type="InterPro" id="IPR032466">
    <property type="entry name" value="Metal_Hydrolase"/>
</dbReference>
<dbReference type="GO" id="GO:0046872">
    <property type="term" value="F:metal ion binding"/>
    <property type="evidence" value="ECO:0007669"/>
    <property type="project" value="UniProtKB-KW"/>
</dbReference>
<protein>
    <submittedName>
        <fullName evidence="8">Dihydropyrimidinase</fullName>
    </submittedName>
</protein>
<dbReference type="SUPFAM" id="SSF51338">
    <property type="entry name" value="Composite domain of metallo-dependent hydrolases"/>
    <property type="match status" value="2"/>
</dbReference>
<comment type="caution">
    <text evidence="8">The sequence shown here is derived from an EMBL/GenBank/DDBJ whole genome shotgun (WGS) entry which is preliminary data.</text>
</comment>
<dbReference type="AlphaFoldDB" id="A0A1U7P160"/>
<dbReference type="FunFam" id="3.20.20.140:FF:000076">
    <property type="entry name" value="Dihydropyrimidinase like 2"/>
    <property type="match status" value="1"/>
</dbReference>
<dbReference type="Pfam" id="PF01979">
    <property type="entry name" value="Amidohydro_1"/>
    <property type="match status" value="1"/>
</dbReference>
<dbReference type="EMBL" id="MSTI01000050">
    <property type="protein sequence ID" value="OLV18903.1"/>
    <property type="molecule type" value="Genomic_DNA"/>
</dbReference>
<dbReference type="RefSeq" id="WP_075831319.1">
    <property type="nucleotide sequence ID" value="NZ_MSTI01000050.1"/>
</dbReference>
<keyword evidence="3" id="KW-0479">Metal-binding</keyword>
<comment type="cofactor">
    <cofactor evidence="1">
        <name>Zn(2+)</name>
        <dbReference type="ChEBI" id="CHEBI:29105"/>
    </cofactor>
</comment>
<keyword evidence="4" id="KW-0378">Hydrolase</keyword>
<name>A0A1U7P160_9DEIO</name>
<feature type="domain" description="Amidohydrolase-related" evidence="7">
    <location>
        <begin position="50"/>
        <end position="435"/>
    </location>
</feature>
<dbReference type="CDD" id="cd01314">
    <property type="entry name" value="D-HYD"/>
    <property type="match status" value="1"/>
</dbReference>
<evidence type="ECO:0000256" key="4">
    <source>
        <dbReference type="ARBA" id="ARBA00022801"/>
    </source>
</evidence>
<feature type="modified residue" description="N6-carboxylysine" evidence="5">
    <location>
        <position position="150"/>
    </location>
</feature>
<dbReference type="PANTHER" id="PTHR11647:SF1">
    <property type="entry name" value="COLLAPSIN RESPONSE MEDIATOR PROTEIN"/>
    <property type="match status" value="1"/>
</dbReference>
<evidence type="ECO:0000313" key="8">
    <source>
        <dbReference type="EMBL" id="OLV18903.1"/>
    </source>
</evidence>
<evidence type="ECO:0000256" key="2">
    <source>
        <dbReference type="ARBA" id="ARBA00008829"/>
    </source>
</evidence>
<sequence>MTLLIKNGEIVTAERQYRADILVEGETISLIGENLIAPDDAEIIDAEGKYIFPGFIDPHVHIHLPFMGTFAKDTHTTGSQAALIGGTTTFIEMLAPAGSDELRDGWKTWSEMAAGNSACDYTFHIGVTRWDAGTEQTLRELVADGMTSFKVFLAYKGAFGIEDAALFNTLTLAKELGVVVTAHCENAELVSQLQSKLLAEGKTGSEWHEPSRPEQVEADGTAHFATFLEMTGAEGYVVHLSNAKSLKATLDARRRGVNIHIESVIPHFLLDKTYAERPGVEGAKYVMSPPLRDKSNQGALWQALKDGDIDTVATDHCPFDVEQKHMGDDNFTRIPNGIPAIEDRVNLLYTYGVSRGNLSLSRFVDAASTRAAQIFGLYPKKGAVEVGSDADLVIYDPAYRGKISAATSHVNNDYSGFEGFEIDGRPSVVTVRGQVAVRDGQFVGEAGRGQLLRRQPRQTLEPSKNLTSAGDRG</sequence>
<evidence type="ECO:0000313" key="9">
    <source>
        <dbReference type="Proteomes" id="UP000186607"/>
    </source>
</evidence>
<evidence type="ECO:0000256" key="5">
    <source>
        <dbReference type="PIRSR" id="PIRSR611778-50"/>
    </source>
</evidence>
<accession>A0A1U7P160</accession>
<feature type="region of interest" description="Disordered" evidence="6">
    <location>
        <begin position="447"/>
        <end position="473"/>
    </location>
</feature>
<evidence type="ECO:0000256" key="3">
    <source>
        <dbReference type="ARBA" id="ARBA00022723"/>
    </source>
</evidence>